<protein>
    <submittedName>
        <fullName evidence="2">M61 family metallopeptidase</fullName>
    </submittedName>
</protein>
<dbReference type="SMART" id="SM00228">
    <property type="entry name" value="PDZ"/>
    <property type="match status" value="1"/>
</dbReference>
<dbReference type="PROSITE" id="PS50106">
    <property type="entry name" value="PDZ"/>
    <property type="match status" value="1"/>
</dbReference>
<dbReference type="Gene3D" id="2.60.40.3650">
    <property type="match status" value="1"/>
</dbReference>
<feature type="domain" description="PDZ" evidence="1">
    <location>
        <begin position="449"/>
        <end position="527"/>
    </location>
</feature>
<evidence type="ECO:0000259" key="1">
    <source>
        <dbReference type="PROSITE" id="PS50106"/>
    </source>
</evidence>
<dbReference type="SUPFAM" id="SSF50156">
    <property type="entry name" value="PDZ domain-like"/>
    <property type="match status" value="1"/>
</dbReference>
<dbReference type="InterPro" id="IPR027268">
    <property type="entry name" value="Peptidase_M4/M1_CTD_sf"/>
</dbReference>
<dbReference type="InterPro" id="IPR024191">
    <property type="entry name" value="Peptidase_M61"/>
</dbReference>
<keyword evidence="3" id="KW-1185">Reference proteome</keyword>
<dbReference type="Gene3D" id="2.30.42.10">
    <property type="match status" value="1"/>
</dbReference>
<dbReference type="Pfam" id="PF17899">
    <property type="entry name" value="Peptidase_M61_N"/>
    <property type="match status" value="1"/>
</dbReference>
<accession>A0ABW0EA19</accession>
<dbReference type="InterPro" id="IPR036034">
    <property type="entry name" value="PDZ_sf"/>
</dbReference>
<dbReference type="Pfam" id="PF13180">
    <property type="entry name" value="PDZ_2"/>
    <property type="match status" value="1"/>
</dbReference>
<dbReference type="EMBL" id="JBHSKT010000002">
    <property type="protein sequence ID" value="MFC5270018.1"/>
    <property type="molecule type" value="Genomic_DNA"/>
</dbReference>
<evidence type="ECO:0000313" key="3">
    <source>
        <dbReference type="Proteomes" id="UP001596161"/>
    </source>
</evidence>
<organism evidence="2 3">
    <name type="scientific">Adhaeribacter terreus</name>
    <dbReference type="NCBI Taxonomy" id="529703"/>
    <lineage>
        <taxon>Bacteria</taxon>
        <taxon>Pseudomonadati</taxon>
        <taxon>Bacteroidota</taxon>
        <taxon>Cytophagia</taxon>
        <taxon>Cytophagales</taxon>
        <taxon>Hymenobacteraceae</taxon>
        <taxon>Adhaeribacter</taxon>
    </lineage>
</organism>
<comment type="caution">
    <text evidence="2">The sequence shown here is derived from an EMBL/GenBank/DDBJ whole genome shotgun (WGS) entry which is preliminary data.</text>
</comment>
<reference evidence="3" key="1">
    <citation type="journal article" date="2019" name="Int. J. Syst. Evol. Microbiol.">
        <title>The Global Catalogue of Microorganisms (GCM) 10K type strain sequencing project: providing services to taxonomists for standard genome sequencing and annotation.</title>
        <authorList>
            <consortium name="The Broad Institute Genomics Platform"/>
            <consortium name="The Broad Institute Genome Sequencing Center for Infectious Disease"/>
            <person name="Wu L."/>
            <person name="Ma J."/>
        </authorList>
    </citation>
    <scope>NUCLEOTIDE SEQUENCE [LARGE SCALE GENOMIC DNA]</scope>
    <source>
        <strain evidence="3">KACC 12602</strain>
    </source>
</reference>
<dbReference type="PIRSF" id="PIRSF016493">
    <property type="entry name" value="Glycyl_aminpptds"/>
    <property type="match status" value="1"/>
</dbReference>
<gene>
    <name evidence="2" type="ORF">ACFPIB_05315</name>
</gene>
<dbReference type="InterPro" id="IPR007963">
    <property type="entry name" value="Peptidase_M61_catalytic"/>
</dbReference>
<sequence>MPEPQTHYFEVEMHLQDFKDKYLDIKMPVWAPGSYLVREFPKHVEGFSATSGSKKLKAEKINKNTWRVYTDKSRDVEVNYKVYAFELTVRTSFVDEMHAYLNGTSVFMYPDKYKNLPSEITVEPYGNWNQISTSLPIIGGNKWKLKADNYDILADSPMEIGTHKILNFEASGVQHEVAMFGDSNYDDVKVVADMKKIVEECTKVFGEHPVKGKYVFIIHNILNGGGGLEHLNSTTLQVARWSYQPENSYNGFLSLVAHEYFHLWNVKRLRPKPLGPFNYDAENYTNLLWVSEGLTSYYDDHLVRRAGFYSPERYLDIITSAINNVENTPGVKVQSLAESSFDAWIKSYRPNENSRNAEISYYSKGALIGLLLDLEIMNQTKGEETLDNVMQNMYQKYYKKLDRGFTDEEMQKELEKVAGIKLDNFFRDYIYGTVTPDYAKYFAYAGLKFTNLNANSQEVALGATTANQGGKIVVTNVVRNGSAWNGGLNVNDEIIALNGYRITEDLNKSVTGRAEGEKMNLIVNRDGRLLSIDLTMQKNPNVRFKIEKMPEQTAAQQKIFQKWLRIQ</sequence>
<dbReference type="Proteomes" id="UP001596161">
    <property type="component" value="Unassembled WGS sequence"/>
</dbReference>
<dbReference type="SUPFAM" id="SSF55486">
    <property type="entry name" value="Metalloproteases ('zincins'), catalytic domain"/>
    <property type="match status" value="1"/>
</dbReference>
<dbReference type="Pfam" id="PF05299">
    <property type="entry name" value="Peptidase_M61"/>
    <property type="match status" value="1"/>
</dbReference>
<dbReference type="InterPro" id="IPR040756">
    <property type="entry name" value="Peptidase_M61_N"/>
</dbReference>
<dbReference type="Gene3D" id="1.10.390.10">
    <property type="entry name" value="Neutral Protease Domain 2"/>
    <property type="match status" value="1"/>
</dbReference>
<evidence type="ECO:0000313" key="2">
    <source>
        <dbReference type="EMBL" id="MFC5270018.1"/>
    </source>
</evidence>
<proteinExistence type="predicted"/>
<dbReference type="InterPro" id="IPR001478">
    <property type="entry name" value="PDZ"/>
</dbReference>
<name>A0ABW0EA19_9BACT</name>